<dbReference type="STRING" id="425504.SAMN05216206_2500"/>
<gene>
    <name evidence="5" type="ORF">SAMN05216206_2500</name>
</gene>
<dbReference type="SMART" id="SM00382">
    <property type="entry name" value="AAA"/>
    <property type="match status" value="1"/>
</dbReference>
<dbReference type="InterPro" id="IPR003439">
    <property type="entry name" value="ABC_transporter-like_ATP-bd"/>
</dbReference>
<dbReference type="Gene3D" id="3.40.50.300">
    <property type="entry name" value="P-loop containing nucleotide triphosphate hydrolases"/>
    <property type="match status" value="1"/>
</dbReference>
<keyword evidence="6" id="KW-1185">Reference proteome</keyword>
<dbReference type="Proteomes" id="UP000243606">
    <property type="component" value="Unassembled WGS sequence"/>
</dbReference>
<proteinExistence type="predicted"/>
<reference evidence="6" key="1">
    <citation type="submission" date="2016-10" db="EMBL/GenBank/DDBJ databases">
        <authorList>
            <person name="Varghese N."/>
            <person name="Submissions S."/>
        </authorList>
    </citation>
    <scope>NUCLEOTIDE SEQUENCE [LARGE SCALE GENOMIC DNA]</scope>
    <source>
        <strain evidence="6">LMG 24016</strain>
    </source>
</reference>
<keyword evidence="1" id="KW-0813">Transport</keyword>
<accession>A0A1I3JGV9</accession>
<dbReference type="AlphaFoldDB" id="A0A1I3JGV9"/>
<dbReference type="SUPFAM" id="SSF52540">
    <property type="entry name" value="P-loop containing nucleoside triphosphate hydrolases"/>
    <property type="match status" value="1"/>
</dbReference>
<dbReference type="InterPro" id="IPR003593">
    <property type="entry name" value="AAA+_ATPase"/>
</dbReference>
<dbReference type="InterPro" id="IPR027417">
    <property type="entry name" value="P-loop_NTPase"/>
</dbReference>
<feature type="domain" description="ABC transporter" evidence="4">
    <location>
        <begin position="2"/>
        <end position="242"/>
    </location>
</feature>
<evidence type="ECO:0000256" key="3">
    <source>
        <dbReference type="ARBA" id="ARBA00022840"/>
    </source>
</evidence>
<organism evidence="5 6">
    <name type="scientific">Pseudomonas guineae</name>
    <dbReference type="NCBI Taxonomy" id="425504"/>
    <lineage>
        <taxon>Bacteria</taxon>
        <taxon>Pseudomonadati</taxon>
        <taxon>Pseudomonadota</taxon>
        <taxon>Gammaproteobacteria</taxon>
        <taxon>Pseudomonadales</taxon>
        <taxon>Pseudomonadaceae</taxon>
        <taxon>Pseudomonas</taxon>
    </lineage>
</organism>
<dbReference type="Pfam" id="PF00005">
    <property type="entry name" value="ABC_tran"/>
    <property type="match status" value="1"/>
</dbReference>
<evidence type="ECO:0000259" key="4">
    <source>
        <dbReference type="PROSITE" id="PS50893"/>
    </source>
</evidence>
<dbReference type="InterPro" id="IPR050153">
    <property type="entry name" value="Metal_Ion_Import_ABC"/>
</dbReference>
<evidence type="ECO:0000256" key="1">
    <source>
        <dbReference type="ARBA" id="ARBA00022448"/>
    </source>
</evidence>
<sequence length="257" mass="28574">MIDIHNITAYQQQTRVFSGFSLHIGAHERMAILGPNGAGKSTLLKLIDRELYPLHQEDSWLKLFGDDRVNIWELRSKIGFVSQDLQEDYTPSTSALDVVISGFFGAIGSHGHLQATAEQIALAKEQMAAIGLTGIDDSMFQRLSTGQKRRLLLARALVHKPQALFLDEPANGLDMGSGLALLTLLRSYCSSDRAMVITTHHIDEIIPEIERVVLLKRGKIVADGPKAEILTSENLSALYQTPLRVTEQDGWYRCWHG</sequence>
<dbReference type="RefSeq" id="WP_090242395.1">
    <property type="nucleotide sequence ID" value="NZ_FOQL01000003.1"/>
</dbReference>
<keyword evidence="2" id="KW-0547">Nucleotide-binding</keyword>
<dbReference type="GO" id="GO:0016887">
    <property type="term" value="F:ATP hydrolysis activity"/>
    <property type="evidence" value="ECO:0007669"/>
    <property type="project" value="InterPro"/>
</dbReference>
<dbReference type="PANTHER" id="PTHR42734">
    <property type="entry name" value="METAL TRANSPORT SYSTEM ATP-BINDING PROTEIN TM_0124-RELATED"/>
    <property type="match status" value="1"/>
</dbReference>
<name>A0A1I3JGV9_9PSED</name>
<evidence type="ECO:0000313" key="5">
    <source>
        <dbReference type="EMBL" id="SFI59522.1"/>
    </source>
</evidence>
<evidence type="ECO:0000313" key="6">
    <source>
        <dbReference type="Proteomes" id="UP000243606"/>
    </source>
</evidence>
<dbReference type="EMBL" id="FOQL01000003">
    <property type="protein sequence ID" value="SFI59522.1"/>
    <property type="molecule type" value="Genomic_DNA"/>
</dbReference>
<evidence type="ECO:0000256" key="2">
    <source>
        <dbReference type="ARBA" id="ARBA00022741"/>
    </source>
</evidence>
<keyword evidence="3 5" id="KW-0067">ATP-binding</keyword>
<dbReference type="PROSITE" id="PS50893">
    <property type="entry name" value="ABC_TRANSPORTER_2"/>
    <property type="match status" value="1"/>
</dbReference>
<protein>
    <submittedName>
        <fullName evidence="5">Iron complex transport system ATP-binding protein</fullName>
    </submittedName>
</protein>
<dbReference type="OrthoDB" id="9781337at2"/>
<dbReference type="GO" id="GO:0005524">
    <property type="term" value="F:ATP binding"/>
    <property type="evidence" value="ECO:0007669"/>
    <property type="project" value="UniProtKB-KW"/>
</dbReference>